<keyword evidence="4" id="KW-0175">Coiled coil</keyword>
<keyword evidence="7" id="KW-0812">Transmembrane</keyword>
<keyword evidence="7" id="KW-1133">Transmembrane helix</keyword>
<gene>
    <name evidence="9" type="ordered locus">Cyan7425_5313</name>
</gene>
<dbReference type="InterPro" id="IPR030381">
    <property type="entry name" value="G_DYNAMIN_dom"/>
</dbReference>
<dbReference type="KEGG" id="cyn:Cyan7425_5313"/>
<dbReference type="PANTHER" id="PTHR10465:SF0">
    <property type="entry name" value="SARCALUMENIN"/>
    <property type="match status" value="1"/>
</dbReference>
<keyword evidence="3" id="KW-0378">Hydrolase</keyword>
<protein>
    <recommendedName>
        <fullName evidence="8">Dynamin-type G domain-containing protein</fullName>
    </recommendedName>
</protein>
<dbReference type="GO" id="GO:0008053">
    <property type="term" value="P:mitochondrial fusion"/>
    <property type="evidence" value="ECO:0007669"/>
    <property type="project" value="TreeGrafter"/>
</dbReference>
<dbReference type="GO" id="GO:0003924">
    <property type="term" value="F:GTPase activity"/>
    <property type="evidence" value="ECO:0007669"/>
    <property type="project" value="InterPro"/>
</dbReference>
<organism evidence="9">
    <name type="scientific">Cyanothece sp. (strain PCC 7425 / ATCC 29141)</name>
    <dbReference type="NCBI Taxonomy" id="395961"/>
    <lineage>
        <taxon>Bacteria</taxon>
        <taxon>Bacillati</taxon>
        <taxon>Cyanobacteriota</taxon>
        <taxon>Cyanophyceae</taxon>
        <taxon>Gomontiellales</taxon>
        <taxon>Cyanothecaceae</taxon>
        <taxon>Cyanothece</taxon>
    </lineage>
</organism>
<evidence type="ECO:0000256" key="5">
    <source>
        <dbReference type="ARBA" id="ARBA00023134"/>
    </source>
</evidence>
<evidence type="ECO:0000259" key="8">
    <source>
        <dbReference type="PROSITE" id="PS51718"/>
    </source>
</evidence>
<sequence>MWIDSYIHKELNKLLEDISAIPNVNLTKENGEYLKFLKEFKFQVEHKARTAVVLGVFKAGKSTLLNALIGEPCLPSRSNRATGVPTRIFYSSNPCAWVIQQHELTGEFREPISINRVPDYILLNLSTKEAEAPDGVIAVEIGLPIEILRDNNWTLVDTPGLLDNANLTSVTQQELDKADLAIVVLLADKLLGEAERQVLRDINNLLNGNLIIVINRFDQIEELEDKTRVLEWAKSTLKTIGNRLVGYPALFTTVAKDWLKGNPPTDNELELRHGFLQILNQVFNSHLSDRVTLVSRLGTLNHEILKAKSYFFSLSLKTEELICKLELEAQDDFRRKQDDFESFVNNLLTDLLKIQGNIPSDLRSLEVVCIERASKLIKSNNPAWADLVRSFIEKEFNNYILELEGKIFHVMNELKMEIPNAQYDLVSYFERNKIDTDFATNIGGIIGSSKVFKMSRWLASNVGFDLEQHNRETVLQFVHNISDFLNAVIEKRFKVLNTFIAKYQECHQPKYCDPKKLELARIYYHDLNKLLQWFDHARNNTYLLAEKIMSFKSQFDHQWNIFCELVMSRFLEQLSTRKVNRSLSINQLINQVIDQTKSRWNNETAFEGVWLQKLIRENPITGKEFSDIVCAVTIQHEFPKETLFNHLERTIIIVATTAVLTILFWNQNYHNMNFSLNRVAYAFGIVCFAVYVIQQSKDIRHKKFIRTIQNQISHEFNIFKNKLDLILEQIDQSYGRDQSLTQE</sequence>
<evidence type="ECO:0000256" key="3">
    <source>
        <dbReference type="ARBA" id="ARBA00022801"/>
    </source>
</evidence>
<reference evidence="9" key="1">
    <citation type="submission" date="2009-01" db="EMBL/GenBank/DDBJ databases">
        <title>Complete sequence of plasmid1 Cyanothece sp. PCC 7425.</title>
        <authorList>
            <consortium name="US DOE Joint Genome Institute"/>
            <person name="Lucas S."/>
            <person name="Copeland A."/>
            <person name="Lapidus A."/>
            <person name="Glavina del Rio T."/>
            <person name="Dalin E."/>
            <person name="Tice H."/>
            <person name="Bruce D."/>
            <person name="Goodwin L."/>
            <person name="Pitluck S."/>
            <person name="Sims D."/>
            <person name="Meineke L."/>
            <person name="Brettin T."/>
            <person name="Detter J.C."/>
            <person name="Han C."/>
            <person name="Larimer F."/>
            <person name="Land M."/>
            <person name="Hauser L."/>
            <person name="Kyrpides N."/>
            <person name="Ovchinnikova G."/>
            <person name="Liberton M."/>
            <person name="Stoeckel J."/>
            <person name="Banerjee A."/>
            <person name="Singh A."/>
            <person name="Page L."/>
            <person name="Sato H."/>
            <person name="Zhao L."/>
            <person name="Sherman L."/>
            <person name="Pakrasi H."/>
            <person name="Richardson P."/>
        </authorList>
    </citation>
    <scope>NUCLEOTIDE SEQUENCE</scope>
    <source>
        <strain evidence="9">PCC 7425</strain>
        <plasmid evidence="9">pP742501</plasmid>
    </source>
</reference>
<keyword evidence="9" id="KW-0614">Plasmid</keyword>
<feature type="domain" description="Dynamin-type G" evidence="8">
    <location>
        <begin position="45"/>
        <end position="292"/>
    </location>
</feature>
<dbReference type="SUPFAM" id="SSF52540">
    <property type="entry name" value="P-loop containing nucleoside triphosphate hydrolases"/>
    <property type="match status" value="1"/>
</dbReference>
<dbReference type="HOGENOM" id="CLU_373734_0_0_3"/>
<keyword evidence="2" id="KW-0547">Nucleotide-binding</keyword>
<dbReference type="GO" id="GO:0016020">
    <property type="term" value="C:membrane"/>
    <property type="evidence" value="ECO:0007669"/>
    <property type="project" value="UniProtKB-SubCell"/>
</dbReference>
<evidence type="ECO:0000313" key="9">
    <source>
        <dbReference type="EMBL" id="ACL47575.1"/>
    </source>
</evidence>
<comment type="subcellular location">
    <subcellularLocation>
        <location evidence="1">Membrane</location>
    </subcellularLocation>
</comment>
<dbReference type="InterPro" id="IPR045063">
    <property type="entry name" value="Dynamin_N"/>
</dbReference>
<evidence type="ECO:0000256" key="2">
    <source>
        <dbReference type="ARBA" id="ARBA00022741"/>
    </source>
</evidence>
<dbReference type="CDD" id="cd09912">
    <property type="entry name" value="DLP_2"/>
    <property type="match status" value="1"/>
</dbReference>
<dbReference type="GO" id="GO:0005525">
    <property type="term" value="F:GTP binding"/>
    <property type="evidence" value="ECO:0007669"/>
    <property type="project" value="UniProtKB-KW"/>
</dbReference>
<evidence type="ECO:0000256" key="7">
    <source>
        <dbReference type="SAM" id="Phobius"/>
    </source>
</evidence>
<geneLocation type="plasmid" evidence="9">
    <name>pP742501</name>
</geneLocation>
<accession>B8HYS7</accession>
<keyword evidence="5" id="KW-0342">GTP-binding</keyword>
<proteinExistence type="predicted"/>
<name>B8HYS7_CYAP4</name>
<evidence type="ECO:0000256" key="4">
    <source>
        <dbReference type="ARBA" id="ARBA00023054"/>
    </source>
</evidence>
<dbReference type="InterPro" id="IPR027417">
    <property type="entry name" value="P-loop_NTPase"/>
</dbReference>
<feature type="transmembrane region" description="Helical" evidence="7">
    <location>
        <begin position="650"/>
        <end position="669"/>
    </location>
</feature>
<dbReference type="EMBL" id="CP001345">
    <property type="protein sequence ID" value="ACL47575.1"/>
    <property type="molecule type" value="Genomic_DNA"/>
</dbReference>
<dbReference type="Pfam" id="PF00350">
    <property type="entry name" value="Dynamin_N"/>
    <property type="match status" value="1"/>
</dbReference>
<evidence type="ECO:0000256" key="6">
    <source>
        <dbReference type="ARBA" id="ARBA00023136"/>
    </source>
</evidence>
<dbReference type="OrthoDB" id="5477114at2"/>
<dbReference type="PROSITE" id="PS51718">
    <property type="entry name" value="G_DYNAMIN_2"/>
    <property type="match status" value="1"/>
</dbReference>
<evidence type="ECO:0000256" key="1">
    <source>
        <dbReference type="ARBA" id="ARBA00004370"/>
    </source>
</evidence>
<dbReference type="Gene3D" id="3.40.50.300">
    <property type="entry name" value="P-loop containing nucleotide triphosphate hydrolases"/>
    <property type="match status" value="1"/>
</dbReference>
<feature type="transmembrane region" description="Helical" evidence="7">
    <location>
        <begin position="675"/>
        <end position="693"/>
    </location>
</feature>
<dbReference type="InterPro" id="IPR027094">
    <property type="entry name" value="Mitofusin_fam"/>
</dbReference>
<dbReference type="PANTHER" id="PTHR10465">
    <property type="entry name" value="TRANSMEMBRANE GTPASE FZO1"/>
    <property type="match status" value="1"/>
</dbReference>
<dbReference type="AlphaFoldDB" id="B8HYS7"/>
<keyword evidence="6 7" id="KW-0472">Membrane</keyword>